<accession>A0A0V1E887</accession>
<organism evidence="2 3">
    <name type="scientific">Trichinella pseudospiralis</name>
    <name type="common">Parasitic roundworm</name>
    <dbReference type="NCBI Taxonomy" id="6337"/>
    <lineage>
        <taxon>Eukaryota</taxon>
        <taxon>Metazoa</taxon>
        <taxon>Ecdysozoa</taxon>
        <taxon>Nematoda</taxon>
        <taxon>Enoplea</taxon>
        <taxon>Dorylaimia</taxon>
        <taxon>Trichinellida</taxon>
        <taxon>Trichinellidae</taxon>
        <taxon>Trichinella</taxon>
    </lineage>
</organism>
<feature type="signal peptide" evidence="1">
    <location>
        <begin position="1"/>
        <end position="27"/>
    </location>
</feature>
<feature type="chain" id="PRO_5006877139" description="Secreted protein" evidence="1">
    <location>
        <begin position="28"/>
        <end position="113"/>
    </location>
</feature>
<gene>
    <name evidence="2" type="ORF">T4A_12760</name>
</gene>
<dbReference type="Proteomes" id="UP000054632">
    <property type="component" value="Unassembled WGS sequence"/>
</dbReference>
<evidence type="ECO:0000313" key="2">
    <source>
        <dbReference type="EMBL" id="KRY69522.1"/>
    </source>
</evidence>
<sequence>MDGLVQPTSGVIAILLLHLLQTRINIAELFTCLTVQNVQCKLAANQQARSIVACLFRSLGAALQKLVLNNTLPDSILSDQIQHEAKLPFVVAFIIVDNIKQSRLVSVKNATSN</sequence>
<evidence type="ECO:0000313" key="3">
    <source>
        <dbReference type="Proteomes" id="UP000054632"/>
    </source>
</evidence>
<protein>
    <recommendedName>
        <fullName evidence="4">Secreted protein</fullName>
    </recommendedName>
</protein>
<evidence type="ECO:0008006" key="4">
    <source>
        <dbReference type="Google" id="ProtNLM"/>
    </source>
</evidence>
<dbReference type="EMBL" id="JYDR01000089">
    <property type="protein sequence ID" value="KRY69522.1"/>
    <property type="molecule type" value="Genomic_DNA"/>
</dbReference>
<keyword evidence="1" id="KW-0732">Signal</keyword>
<name>A0A0V1E887_TRIPS</name>
<dbReference type="AlphaFoldDB" id="A0A0V1E887"/>
<evidence type="ECO:0000256" key="1">
    <source>
        <dbReference type="SAM" id="SignalP"/>
    </source>
</evidence>
<reference evidence="2 3" key="1">
    <citation type="submission" date="2015-01" db="EMBL/GenBank/DDBJ databases">
        <title>Evolution of Trichinella species and genotypes.</title>
        <authorList>
            <person name="Korhonen P.K."/>
            <person name="Edoardo P."/>
            <person name="Giuseppe L.R."/>
            <person name="Gasser R.B."/>
        </authorList>
    </citation>
    <scope>NUCLEOTIDE SEQUENCE [LARGE SCALE GENOMIC DNA]</scope>
    <source>
        <strain evidence="2">ISS13</strain>
    </source>
</reference>
<comment type="caution">
    <text evidence="2">The sequence shown here is derived from an EMBL/GenBank/DDBJ whole genome shotgun (WGS) entry which is preliminary data.</text>
</comment>
<proteinExistence type="predicted"/>